<sequence length="350" mass="37647">MSSATKTFVADAVLFDMDGTLTDSIAAVEAAWGKVATDIGQDPAYVIAATHGKRAVDNLSQFKPHIKSHEMDDEVQKFEESILFFADAYNHHGPGSRQNSLSNTPLSSGAVTPNLTPSSSAPSSRSSSRASSFAGSFQQLAQIRRPSFLTRLTGLLTMSSVPEQDVAVFDDPVMEEQHQEFMAQEESKLRKDQLEAWQLEAAAIDRSVQILPGVKRMISSIPEGHYAVATSGAKTYAYGCMTRVGITPPPVTITADDKRLKAGKPAPDPFLLAAECLGFDAKKCVVFEDSPSGIRAGVASGATVIAVCTSHERSKIENCGAHYIVENMEKVHCEAFGEGANTQLRFTISE</sequence>
<dbReference type="NCBIfam" id="TIGR01509">
    <property type="entry name" value="HAD-SF-IA-v3"/>
    <property type="match status" value="1"/>
</dbReference>
<evidence type="ECO:0000256" key="1">
    <source>
        <dbReference type="SAM" id="MobiDB-lite"/>
    </source>
</evidence>
<dbReference type="PANTHER" id="PTHR43481">
    <property type="entry name" value="FRUCTOSE-1-PHOSPHATE PHOSPHATASE"/>
    <property type="match status" value="1"/>
</dbReference>
<feature type="compositionally biased region" description="Polar residues" evidence="1">
    <location>
        <begin position="96"/>
        <end position="116"/>
    </location>
</feature>
<dbReference type="PANTHER" id="PTHR43481:SF2">
    <property type="entry name" value="PHOSPHATASE"/>
    <property type="match status" value="1"/>
</dbReference>
<gene>
    <name evidence="2" type="ORF">QCA50_006773</name>
</gene>
<accession>A0AAW0GFY0</accession>
<keyword evidence="3" id="KW-1185">Reference proteome</keyword>
<name>A0AAW0GFY0_9APHY</name>
<evidence type="ECO:0000313" key="3">
    <source>
        <dbReference type="Proteomes" id="UP001385951"/>
    </source>
</evidence>
<protein>
    <recommendedName>
        <fullName evidence="4">HAD-like protein</fullName>
    </recommendedName>
</protein>
<dbReference type="SFLD" id="SFLDS00003">
    <property type="entry name" value="Haloacid_Dehalogenase"/>
    <property type="match status" value="1"/>
</dbReference>
<dbReference type="InterPro" id="IPR023198">
    <property type="entry name" value="PGP-like_dom2"/>
</dbReference>
<dbReference type="InterPro" id="IPR051806">
    <property type="entry name" value="HAD-like_SPP"/>
</dbReference>
<evidence type="ECO:0000313" key="2">
    <source>
        <dbReference type="EMBL" id="KAK7690124.1"/>
    </source>
</evidence>
<proteinExistence type="predicted"/>
<dbReference type="FunFam" id="3.40.50.1000:FF:000162">
    <property type="entry name" value="HAD-like protein"/>
    <property type="match status" value="1"/>
</dbReference>
<organism evidence="2 3">
    <name type="scientific">Cerrena zonata</name>
    <dbReference type="NCBI Taxonomy" id="2478898"/>
    <lineage>
        <taxon>Eukaryota</taxon>
        <taxon>Fungi</taxon>
        <taxon>Dikarya</taxon>
        <taxon>Basidiomycota</taxon>
        <taxon>Agaricomycotina</taxon>
        <taxon>Agaricomycetes</taxon>
        <taxon>Polyporales</taxon>
        <taxon>Cerrenaceae</taxon>
        <taxon>Cerrena</taxon>
    </lineage>
</organism>
<dbReference type="InterPro" id="IPR036412">
    <property type="entry name" value="HAD-like_sf"/>
</dbReference>
<reference evidence="2 3" key="1">
    <citation type="submission" date="2022-09" db="EMBL/GenBank/DDBJ databases">
        <authorList>
            <person name="Palmer J.M."/>
        </authorList>
    </citation>
    <scope>NUCLEOTIDE SEQUENCE [LARGE SCALE GENOMIC DNA]</scope>
    <source>
        <strain evidence="2 3">DSM 7382</strain>
    </source>
</reference>
<dbReference type="GO" id="GO:0050308">
    <property type="term" value="F:sugar-phosphatase activity"/>
    <property type="evidence" value="ECO:0007669"/>
    <property type="project" value="TreeGrafter"/>
</dbReference>
<dbReference type="EMBL" id="JASBNA010000007">
    <property type="protein sequence ID" value="KAK7690124.1"/>
    <property type="molecule type" value="Genomic_DNA"/>
</dbReference>
<dbReference type="SUPFAM" id="SSF56784">
    <property type="entry name" value="HAD-like"/>
    <property type="match status" value="2"/>
</dbReference>
<dbReference type="Gene3D" id="3.40.50.1000">
    <property type="entry name" value="HAD superfamily/HAD-like"/>
    <property type="match status" value="1"/>
</dbReference>
<dbReference type="Gene3D" id="1.10.150.240">
    <property type="entry name" value="Putative phosphatase, domain 2"/>
    <property type="match status" value="1"/>
</dbReference>
<dbReference type="AlphaFoldDB" id="A0AAW0GFY0"/>
<feature type="region of interest" description="Disordered" evidence="1">
    <location>
        <begin position="94"/>
        <end position="130"/>
    </location>
</feature>
<comment type="caution">
    <text evidence="2">The sequence shown here is derived from an EMBL/GenBank/DDBJ whole genome shotgun (WGS) entry which is preliminary data.</text>
</comment>
<feature type="compositionally biased region" description="Low complexity" evidence="1">
    <location>
        <begin position="117"/>
        <end position="130"/>
    </location>
</feature>
<dbReference type="SFLD" id="SFLDG01129">
    <property type="entry name" value="C1.5:_HAD__Beta-PGM__Phosphata"/>
    <property type="match status" value="1"/>
</dbReference>
<dbReference type="InterPro" id="IPR006439">
    <property type="entry name" value="HAD-SF_hydro_IA"/>
</dbReference>
<dbReference type="Pfam" id="PF00702">
    <property type="entry name" value="Hydrolase"/>
    <property type="match status" value="1"/>
</dbReference>
<evidence type="ECO:0008006" key="4">
    <source>
        <dbReference type="Google" id="ProtNLM"/>
    </source>
</evidence>
<dbReference type="InterPro" id="IPR023214">
    <property type="entry name" value="HAD_sf"/>
</dbReference>
<dbReference type="Proteomes" id="UP001385951">
    <property type="component" value="Unassembled WGS sequence"/>
</dbReference>
<dbReference type="FunFam" id="3.40.50.1000:FF:000145">
    <property type="entry name" value="HAD family hydrolase"/>
    <property type="match status" value="1"/>
</dbReference>